<dbReference type="Gene3D" id="3.30.420.40">
    <property type="match status" value="2"/>
</dbReference>
<reference evidence="6" key="1">
    <citation type="submission" date="2020-10" db="EMBL/GenBank/DDBJ databases">
        <authorList>
            <person name="Gilroy R."/>
        </authorList>
    </citation>
    <scope>NUCLEOTIDE SEQUENCE</scope>
    <source>
        <strain evidence="6">ChiGjej1B1-2707</strain>
    </source>
</reference>
<comment type="cofactor">
    <cofactor evidence="1">
        <name>[4Fe-4S] cluster</name>
        <dbReference type="ChEBI" id="CHEBI:49883"/>
    </cofactor>
</comment>
<protein>
    <submittedName>
        <fullName evidence="6">2-hydroxyglutaryl-CoA dehydratase</fullName>
    </submittedName>
</protein>
<keyword evidence="4" id="KW-0411">Iron-sulfur</keyword>
<evidence type="ECO:0000313" key="6">
    <source>
        <dbReference type="EMBL" id="HIR01554.1"/>
    </source>
</evidence>
<dbReference type="SUPFAM" id="SSF53067">
    <property type="entry name" value="Actin-like ATPase domain"/>
    <property type="match status" value="1"/>
</dbReference>
<dbReference type="AlphaFoldDB" id="A0A9D0ZZW6"/>
<sequence>MKDAYLGLDTGSISTKGVVIDADGTIVARSYLWTEGNPTEAAQRVVRELEQALDHTVYQVRAVGTTGSARRLVGAMLGAVVVKNEITAHAVGTTRLHPDVRTILEIGGQDSKIICVDGGIAVDYAMNTLCAAGTGSFLSSQAHRLGLEVEQFGEIALSSEHPANIAARCTVFAESDLVHKIQMGYAREDIVAGLCKAVAANYLNNVGKGKRIVAPVVFQGGVSKNAGVVRAFEDALGIPVLVDADGHLMGAYGAALLAADSPVIPKRPFSFDVGSFEFKTREVECAKCANHCEVICVYQDGTIIDSWGNRCEKGAVKVSSR</sequence>
<dbReference type="InterPro" id="IPR008275">
    <property type="entry name" value="CoA_E_activase_dom"/>
</dbReference>
<evidence type="ECO:0000256" key="1">
    <source>
        <dbReference type="ARBA" id="ARBA00001966"/>
    </source>
</evidence>
<dbReference type="GO" id="GO:0051536">
    <property type="term" value="F:iron-sulfur cluster binding"/>
    <property type="evidence" value="ECO:0007669"/>
    <property type="project" value="UniProtKB-KW"/>
</dbReference>
<dbReference type="InterPro" id="IPR002731">
    <property type="entry name" value="ATPase_BadF"/>
</dbReference>
<evidence type="ECO:0000256" key="3">
    <source>
        <dbReference type="ARBA" id="ARBA00023004"/>
    </source>
</evidence>
<dbReference type="NCBIfam" id="TIGR00241">
    <property type="entry name" value="CoA_E_activ"/>
    <property type="match status" value="1"/>
</dbReference>
<dbReference type="CDD" id="cd24035">
    <property type="entry name" value="ASKHA_NBD_O66634-like_rpt2"/>
    <property type="match status" value="1"/>
</dbReference>
<dbReference type="PANTHER" id="PTHR32329:SF7">
    <property type="entry name" value="ACTIVATOR OF 2-HYDROXYACYL-COA-HYDRATASE"/>
    <property type="match status" value="1"/>
</dbReference>
<organism evidence="6 7">
    <name type="scientific">Candidatus Aveggerthella stercoripullorum</name>
    <dbReference type="NCBI Taxonomy" id="2840688"/>
    <lineage>
        <taxon>Bacteria</taxon>
        <taxon>Bacillati</taxon>
        <taxon>Actinomycetota</taxon>
        <taxon>Coriobacteriia</taxon>
        <taxon>Eggerthellales</taxon>
        <taxon>Eggerthellaceae</taxon>
        <taxon>Eggerthellaceae incertae sedis</taxon>
        <taxon>Candidatus Aveggerthella</taxon>
    </lineage>
</organism>
<evidence type="ECO:0000256" key="2">
    <source>
        <dbReference type="ARBA" id="ARBA00022723"/>
    </source>
</evidence>
<accession>A0A9D0ZZW6</accession>
<name>A0A9D0ZZW6_9ACTN</name>
<dbReference type="Pfam" id="PF01869">
    <property type="entry name" value="BcrAD_BadFG"/>
    <property type="match status" value="1"/>
</dbReference>
<gene>
    <name evidence="6" type="ORF">IAA69_04750</name>
</gene>
<proteinExistence type="predicted"/>
<evidence type="ECO:0000313" key="7">
    <source>
        <dbReference type="Proteomes" id="UP000824261"/>
    </source>
</evidence>
<evidence type="ECO:0000259" key="5">
    <source>
        <dbReference type="Pfam" id="PF01869"/>
    </source>
</evidence>
<reference evidence="6" key="2">
    <citation type="journal article" date="2021" name="PeerJ">
        <title>Extensive microbial diversity within the chicken gut microbiome revealed by metagenomics and culture.</title>
        <authorList>
            <person name="Gilroy R."/>
            <person name="Ravi A."/>
            <person name="Getino M."/>
            <person name="Pursley I."/>
            <person name="Horton D.L."/>
            <person name="Alikhan N.F."/>
            <person name="Baker D."/>
            <person name="Gharbi K."/>
            <person name="Hall N."/>
            <person name="Watson M."/>
            <person name="Adriaenssens E.M."/>
            <person name="Foster-Nyarko E."/>
            <person name="Jarju S."/>
            <person name="Secka A."/>
            <person name="Antonio M."/>
            <person name="Oren A."/>
            <person name="Chaudhuri R.R."/>
            <person name="La Ragione R."/>
            <person name="Hildebrand F."/>
            <person name="Pallen M.J."/>
        </authorList>
    </citation>
    <scope>NUCLEOTIDE SEQUENCE</scope>
    <source>
        <strain evidence="6">ChiGjej1B1-2707</strain>
    </source>
</reference>
<keyword evidence="3" id="KW-0408">Iron</keyword>
<dbReference type="Proteomes" id="UP000824261">
    <property type="component" value="Unassembled WGS sequence"/>
</dbReference>
<dbReference type="PANTHER" id="PTHR32329">
    <property type="entry name" value="BIFUNCTIONAL PROTEIN [INCLUDES 2-HYDROXYACYL-COA DEHYDRATASE (N-TER) AND ITS ACTIVATOR DOMAIN (C_TERM)-RELATED"/>
    <property type="match status" value="1"/>
</dbReference>
<dbReference type="GO" id="GO:0046872">
    <property type="term" value="F:metal ion binding"/>
    <property type="evidence" value="ECO:0007669"/>
    <property type="project" value="UniProtKB-KW"/>
</dbReference>
<dbReference type="EMBL" id="DVGB01000057">
    <property type="protein sequence ID" value="HIR01554.1"/>
    <property type="molecule type" value="Genomic_DNA"/>
</dbReference>
<feature type="domain" description="ATPase BadF/BadG/BcrA/BcrD type" evidence="5">
    <location>
        <begin position="6"/>
        <end position="258"/>
    </location>
</feature>
<comment type="caution">
    <text evidence="6">The sequence shown here is derived from an EMBL/GenBank/DDBJ whole genome shotgun (WGS) entry which is preliminary data.</text>
</comment>
<dbReference type="InterPro" id="IPR043129">
    <property type="entry name" value="ATPase_NBD"/>
</dbReference>
<dbReference type="InterPro" id="IPR051805">
    <property type="entry name" value="Dehydratase_Activator_Redct"/>
</dbReference>
<evidence type="ECO:0000256" key="4">
    <source>
        <dbReference type="ARBA" id="ARBA00023014"/>
    </source>
</evidence>
<keyword evidence="2" id="KW-0479">Metal-binding</keyword>